<organism evidence="9 10">
    <name type="scientific">Paenibacillus albus</name>
    <dbReference type="NCBI Taxonomy" id="2495582"/>
    <lineage>
        <taxon>Bacteria</taxon>
        <taxon>Bacillati</taxon>
        <taxon>Bacillota</taxon>
        <taxon>Bacilli</taxon>
        <taxon>Bacillales</taxon>
        <taxon>Paenibacillaceae</taxon>
        <taxon>Paenibacillus</taxon>
    </lineage>
</organism>
<proteinExistence type="inferred from homology"/>
<dbReference type="OrthoDB" id="2380240at2"/>
<keyword evidence="6 8" id="KW-1133">Transmembrane helix</keyword>
<feature type="transmembrane region" description="Helical" evidence="8">
    <location>
        <begin position="84"/>
        <end position="105"/>
    </location>
</feature>
<feature type="transmembrane region" description="Helical" evidence="8">
    <location>
        <begin position="111"/>
        <end position="136"/>
    </location>
</feature>
<accession>A0A3Q8X7A9</accession>
<dbReference type="Pfam" id="PF03845">
    <property type="entry name" value="Spore_permease"/>
    <property type="match status" value="1"/>
</dbReference>
<comment type="subcellular location">
    <subcellularLocation>
        <location evidence="1">Membrane</location>
        <topology evidence="1">Multi-pass membrane protein</topology>
    </subcellularLocation>
</comment>
<dbReference type="PANTHER" id="PTHR34975">
    <property type="entry name" value="SPORE GERMINATION PROTEIN A2"/>
    <property type="match status" value="1"/>
</dbReference>
<feature type="transmembrane region" description="Helical" evidence="8">
    <location>
        <begin position="269"/>
        <end position="291"/>
    </location>
</feature>
<dbReference type="NCBIfam" id="TIGR00912">
    <property type="entry name" value="2A0309"/>
    <property type="match status" value="1"/>
</dbReference>
<dbReference type="Proteomes" id="UP000272528">
    <property type="component" value="Chromosome"/>
</dbReference>
<dbReference type="AlphaFoldDB" id="A0A3Q8X7A9"/>
<dbReference type="GO" id="GO:0016020">
    <property type="term" value="C:membrane"/>
    <property type="evidence" value="ECO:0007669"/>
    <property type="project" value="UniProtKB-SubCell"/>
</dbReference>
<evidence type="ECO:0000256" key="3">
    <source>
        <dbReference type="ARBA" id="ARBA00022448"/>
    </source>
</evidence>
<evidence type="ECO:0000256" key="1">
    <source>
        <dbReference type="ARBA" id="ARBA00004141"/>
    </source>
</evidence>
<dbReference type="KEGG" id="palb:EJC50_17770"/>
<feature type="transmembrane region" description="Helical" evidence="8">
    <location>
        <begin position="336"/>
        <end position="356"/>
    </location>
</feature>
<evidence type="ECO:0000256" key="8">
    <source>
        <dbReference type="SAM" id="Phobius"/>
    </source>
</evidence>
<evidence type="ECO:0000256" key="4">
    <source>
        <dbReference type="ARBA" id="ARBA00022544"/>
    </source>
</evidence>
<sequence>MQQQIKDNHTISGYFVFFTIGVAQAAANIFNLQIVIIREAGQDSWISIILMGLSLHVIIWMIYKMLGNPSKDVITLHNKLFGKYIGSIISLPLVGYYFLMSLYYFRAYIEIVLAWVFPTTRTWAIAAVLICILYYVVSGGFRVIAGFSFMYMFLAPLLLLFYFPMREGELYNLLPMLNHSLMELLKGSKASGFIFFGIEGLLLYFPFLKDSGKHAKWAHFALLYTTLKYAFLMIVTLMYFSQGLLKHSLWPTLAMTKIIELSFIARFEYFYIFLWLLVIVPTVCISIWCCTRILKRVSGLKPGAALPVMLAALFIAVLFFNERTQISALESFINDLGFYFIFAYIPVLFMINLIAVKIKKDLPSGKSS</sequence>
<dbReference type="GO" id="GO:0009847">
    <property type="term" value="P:spore germination"/>
    <property type="evidence" value="ECO:0007669"/>
    <property type="project" value="InterPro"/>
</dbReference>
<reference evidence="10" key="1">
    <citation type="submission" date="2018-12" db="EMBL/GenBank/DDBJ databases">
        <title>Genome sequence of Peanibacillus sp.</title>
        <authorList>
            <person name="Subramani G."/>
            <person name="Srinivasan S."/>
            <person name="Kim M.K."/>
        </authorList>
    </citation>
    <scope>NUCLEOTIDE SEQUENCE [LARGE SCALE GENOMIC DNA]</scope>
    <source>
        <strain evidence="10">18JY67-1</strain>
    </source>
</reference>
<protein>
    <submittedName>
        <fullName evidence="9">Uncharacterized protein</fullName>
    </submittedName>
</protein>
<feature type="transmembrane region" description="Helical" evidence="8">
    <location>
        <begin position="12"/>
        <end position="32"/>
    </location>
</feature>
<gene>
    <name evidence="9" type="ORF">EJC50_17770</name>
</gene>
<comment type="similarity">
    <text evidence="2">Belongs to the amino acid-polyamine-organocation (APC) superfamily. Spore germination protein (SGP) (TC 2.A.3.9) family.</text>
</comment>
<keyword evidence="3" id="KW-0813">Transport</keyword>
<feature type="transmembrane region" description="Helical" evidence="8">
    <location>
        <begin position="44"/>
        <end position="63"/>
    </location>
</feature>
<dbReference type="EMBL" id="CP034437">
    <property type="protein sequence ID" value="AZN41312.1"/>
    <property type="molecule type" value="Genomic_DNA"/>
</dbReference>
<feature type="transmembrane region" description="Helical" evidence="8">
    <location>
        <begin position="190"/>
        <end position="208"/>
    </location>
</feature>
<evidence type="ECO:0000256" key="6">
    <source>
        <dbReference type="ARBA" id="ARBA00022989"/>
    </source>
</evidence>
<keyword evidence="10" id="KW-1185">Reference proteome</keyword>
<evidence type="ECO:0000313" key="9">
    <source>
        <dbReference type="EMBL" id="AZN41312.1"/>
    </source>
</evidence>
<evidence type="ECO:0000256" key="5">
    <source>
        <dbReference type="ARBA" id="ARBA00022692"/>
    </source>
</evidence>
<dbReference type="InterPro" id="IPR004761">
    <property type="entry name" value="Spore_GerAB"/>
</dbReference>
<keyword evidence="5 8" id="KW-0812">Transmembrane</keyword>
<evidence type="ECO:0000256" key="7">
    <source>
        <dbReference type="ARBA" id="ARBA00023136"/>
    </source>
</evidence>
<evidence type="ECO:0000313" key="10">
    <source>
        <dbReference type="Proteomes" id="UP000272528"/>
    </source>
</evidence>
<feature type="transmembrane region" description="Helical" evidence="8">
    <location>
        <begin position="220"/>
        <end position="240"/>
    </location>
</feature>
<dbReference type="PANTHER" id="PTHR34975:SF2">
    <property type="entry name" value="SPORE GERMINATION PROTEIN A2"/>
    <property type="match status" value="1"/>
</dbReference>
<feature type="transmembrane region" description="Helical" evidence="8">
    <location>
        <begin position="143"/>
        <end position="163"/>
    </location>
</feature>
<feature type="transmembrane region" description="Helical" evidence="8">
    <location>
        <begin position="303"/>
        <end position="321"/>
    </location>
</feature>
<dbReference type="RefSeq" id="WP_126017019.1">
    <property type="nucleotide sequence ID" value="NZ_CP034437.1"/>
</dbReference>
<evidence type="ECO:0000256" key="2">
    <source>
        <dbReference type="ARBA" id="ARBA00007998"/>
    </source>
</evidence>
<name>A0A3Q8X7A9_9BACL</name>
<keyword evidence="4" id="KW-0309">Germination</keyword>
<keyword evidence="7 8" id="KW-0472">Membrane</keyword>